<protein>
    <recommendedName>
        <fullName evidence="4">DUF4412 domain-containing protein</fullName>
    </recommendedName>
</protein>
<keyword evidence="3" id="KW-1185">Reference proteome</keyword>
<gene>
    <name evidence="2" type="ORF">EPL05_14730</name>
</gene>
<evidence type="ECO:0000256" key="1">
    <source>
        <dbReference type="SAM" id="SignalP"/>
    </source>
</evidence>
<name>A0A444ML45_9SPHI</name>
<dbReference type="RefSeq" id="WP_128534745.1">
    <property type="nucleotide sequence ID" value="NZ_SBIW01000007.1"/>
</dbReference>
<dbReference type="EMBL" id="SBIW01000007">
    <property type="protein sequence ID" value="RWY50015.1"/>
    <property type="molecule type" value="Genomic_DNA"/>
</dbReference>
<feature type="signal peptide" evidence="1">
    <location>
        <begin position="1"/>
        <end position="23"/>
    </location>
</feature>
<evidence type="ECO:0000313" key="3">
    <source>
        <dbReference type="Proteomes" id="UP000286701"/>
    </source>
</evidence>
<evidence type="ECO:0008006" key="4">
    <source>
        <dbReference type="Google" id="ProtNLM"/>
    </source>
</evidence>
<evidence type="ECO:0000313" key="2">
    <source>
        <dbReference type="EMBL" id="RWY50015.1"/>
    </source>
</evidence>
<keyword evidence="1" id="KW-0732">Signal</keyword>
<dbReference type="AlphaFoldDB" id="A0A444ML45"/>
<reference evidence="2 3" key="1">
    <citation type="submission" date="2019-01" db="EMBL/GenBank/DDBJ databases">
        <title>Mucilaginibacter antarcticum sp. nov., isolated from antarctic soil.</title>
        <authorList>
            <person name="Yan Y.-Q."/>
            <person name="Du Z.-J."/>
        </authorList>
    </citation>
    <scope>NUCLEOTIDE SEQUENCE [LARGE SCALE GENOMIC DNA]</scope>
    <source>
        <strain evidence="2 3">F01003</strain>
    </source>
</reference>
<feature type="chain" id="PRO_5018980839" description="DUF4412 domain-containing protein" evidence="1">
    <location>
        <begin position="24"/>
        <end position="216"/>
    </location>
</feature>
<dbReference type="OrthoDB" id="1467107at2"/>
<accession>A0A444ML45</accession>
<proteinExistence type="predicted"/>
<dbReference type="Proteomes" id="UP000286701">
    <property type="component" value="Unassembled WGS sequence"/>
</dbReference>
<organism evidence="2 3">
    <name type="scientific">Mucilaginibacter gilvus</name>
    <dbReference type="NCBI Taxonomy" id="2305909"/>
    <lineage>
        <taxon>Bacteria</taxon>
        <taxon>Pseudomonadati</taxon>
        <taxon>Bacteroidota</taxon>
        <taxon>Sphingobacteriia</taxon>
        <taxon>Sphingobacteriales</taxon>
        <taxon>Sphingobacteriaceae</taxon>
        <taxon>Mucilaginibacter</taxon>
    </lineage>
</organism>
<sequence>MKIKLFTVAMGLALTATAINANAQKKAYTEGIATISTSMMGQATEAKSYFRPDSAALSFTAGPANIKVISDAKATFMAILVDVSIASIKKAAVLSPAEIEEARAKMPVLTFAPGTETKVINGFNCKKVVATDTKTSKTYDIWVTNDISLPTTAIAKYYQGAGGVPIQYTSFQDGQSTEVTIKSITEGKAPAGTFGIPGDFERITMDDLKAMSGGGM</sequence>
<comment type="caution">
    <text evidence="2">The sequence shown here is derived from an EMBL/GenBank/DDBJ whole genome shotgun (WGS) entry which is preliminary data.</text>
</comment>